<evidence type="ECO:0000313" key="6">
    <source>
        <dbReference type="Proteomes" id="UP001417504"/>
    </source>
</evidence>
<keyword evidence="2" id="KW-0812">Transmembrane</keyword>
<organism evidence="5 6">
    <name type="scientific">Stephania japonica</name>
    <dbReference type="NCBI Taxonomy" id="461633"/>
    <lineage>
        <taxon>Eukaryota</taxon>
        <taxon>Viridiplantae</taxon>
        <taxon>Streptophyta</taxon>
        <taxon>Embryophyta</taxon>
        <taxon>Tracheophyta</taxon>
        <taxon>Spermatophyta</taxon>
        <taxon>Magnoliopsida</taxon>
        <taxon>Ranunculales</taxon>
        <taxon>Menispermaceae</taxon>
        <taxon>Menispermoideae</taxon>
        <taxon>Cissampelideae</taxon>
        <taxon>Stephania</taxon>
    </lineage>
</organism>
<evidence type="ECO:0000256" key="2">
    <source>
        <dbReference type="SAM" id="Phobius"/>
    </source>
</evidence>
<keyword evidence="2" id="KW-1133">Transmembrane helix</keyword>
<feature type="signal peptide" evidence="3">
    <location>
        <begin position="1"/>
        <end position="16"/>
    </location>
</feature>
<dbReference type="InterPro" id="IPR039976">
    <property type="entry name" value="WIT1/WIT2"/>
</dbReference>
<evidence type="ECO:0000313" key="5">
    <source>
        <dbReference type="EMBL" id="KAK9116403.1"/>
    </source>
</evidence>
<feature type="coiled-coil region" evidence="1">
    <location>
        <begin position="361"/>
        <end position="559"/>
    </location>
</feature>
<reference evidence="5 6" key="1">
    <citation type="submission" date="2024-01" db="EMBL/GenBank/DDBJ databases">
        <title>Genome assemblies of Stephania.</title>
        <authorList>
            <person name="Yang L."/>
        </authorList>
    </citation>
    <scope>NUCLEOTIDE SEQUENCE [LARGE SCALE GENOMIC DNA]</scope>
    <source>
        <strain evidence="5">QJT</strain>
        <tissue evidence="5">Leaf</tissue>
    </source>
</reference>
<keyword evidence="3" id="KW-0732">Signal</keyword>
<gene>
    <name evidence="5" type="ORF">Sjap_015350</name>
</gene>
<comment type="caution">
    <text evidence="5">The sequence shown here is derived from an EMBL/GenBank/DDBJ whole genome shotgun (WGS) entry which is preliminary data.</text>
</comment>
<dbReference type="PANTHER" id="PTHR35705">
    <property type="entry name" value="WPP DOMAIN-INTERACTING TAIL-ANCHORED PROTEIN 1"/>
    <property type="match status" value="1"/>
</dbReference>
<dbReference type="EMBL" id="JBBNAE010000006">
    <property type="protein sequence ID" value="KAK9116403.1"/>
    <property type="molecule type" value="Genomic_DNA"/>
</dbReference>
<keyword evidence="2" id="KW-0472">Membrane</keyword>
<dbReference type="Proteomes" id="UP001417504">
    <property type="component" value="Unassembled WGS sequence"/>
</dbReference>
<feature type="transmembrane region" description="Helical" evidence="2">
    <location>
        <begin position="717"/>
        <end position="735"/>
    </location>
</feature>
<keyword evidence="1" id="KW-0175">Coiled coil</keyword>
<proteinExistence type="predicted"/>
<feature type="chain" id="PRO_5042825524" description="WIT1/2 N-terminal helical bundle domain-containing protein" evidence="3">
    <location>
        <begin position="17"/>
        <end position="742"/>
    </location>
</feature>
<sequence>MKWVFVLAFHVETSSSQVFIARTHMATEAVNPATAVDGSQTGSSDKSLENSCLHEIVSPNGERVQELKDAGVVLTRVELEVAYLSEKLLNLEVFLMNLSAKGGAHDALTMEEGNNFYDGTGNDVFEFGLLCSFFDSETGVLHGYLDSLQTKISDACEKIPSCEHFRKDFIEMEEKLHDCQESLKKLKDQLFEMRMQSANLQRTSLAFLGREYCTDVKGYDLESCQFVNAELVMQTAEQKNNILRMLEKSLARELDLEKKLLNSKQGEEELNLKLHQAKLEKFSIEGELESLFERLFEAENADEVLTGTSNELVRLLQTVQFNHNVSVQREGETGSKLQNSLQNLKAAEESSLKDETYKKELGGAQEQVSTIKAKLEEAEKKYELVYSENFTLREWMQFLDKQLKESEIELQKKNNSWEESKVQQAILSTEVTEMKRVIEDLSENVSKAESKTSNLEAECRLLKETNLELRKELVLFEHDMGKVTLLEKQLKELNIQLQHAKASDEAGREQQEFLYSTIGDMENLIEDLKARVSKAETRYQMAEEKCSLLSQSNMELNDEAGFLRGRVECLEGSLHQADLAKVSTANDVNVRTKVIADLLLELANERQRLHKLISSLTHDKQVLVKRIKTNASGGIKSSKASEKEEKEVLVADLEGKMPKDEHAFNTKLGTPLCTEDARLGSFHTHTRTCFLSEDGVLGSSNIDTVRSIDIWQLKSKFFLIPTLVLLISIFALWTFHEERLPF</sequence>
<dbReference type="Pfam" id="PF26581">
    <property type="entry name" value="WIT1_2_N"/>
    <property type="match status" value="1"/>
</dbReference>
<feature type="coiled-coil region" evidence="1">
    <location>
        <begin position="169"/>
        <end position="203"/>
    </location>
</feature>
<evidence type="ECO:0000256" key="1">
    <source>
        <dbReference type="SAM" id="Coils"/>
    </source>
</evidence>
<evidence type="ECO:0000256" key="3">
    <source>
        <dbReference type="SAM" id="SignalP"/>
    </source>
</evidence>
<accession>A0AAP0IK14</accession>
<dbReference type="PANTHER" id="PTHR35705:SF1">
    <property type="entry name" value="WPP DOMAIN-INTERACTING TAIL-ANCHORED PROTEIN 1"/>
    <property type="match status" value="1"/>
</dbReference>
<dbReference type="SUPFAM" id="SSF57997">
    <property type="entry name" value="Tropomyosin"/>
    <property type="match status" value="1"/>
</dbReference>
<protein>
    <recommendedName>
        <fullName evidence="4">WIT1/2 N-terminal helical bundle domain-containing protein</fullName>
    </recommendedName>
</protein>
<dbReference type="InterPro" id="IPR058610">
    <property type="entry name" value="WIT1_2_N"/>
</dbReference>
<feature type="domain" description="WIT1/2 N-terminal helical bundle" evidence="4">
    <location>
        <begin position="68"/>
        <end position="207"/>
    </location>
</feature>
<keyword evidence="6" id="KW-1185">Reference proteome</keyword>
<name>A0AAP0IK14_9MAGN</name>
<dbReference type="AlphaFoldDB" id="A0AAP0IK14"/>
<evidence type="ECO:0000259" key="4">
    <source>
        <dbReference type="Pfam" id="PF26581"/>
    </source>
</evidence>